<evidence type="ECO:0000313" key="3">
    <source>
        <dbReference type="EMBL" id="GAA3696829.1"/>
    </source>
</evidence>
<keyword evidence="4" id="KW-1185">Reference proteome</keyword>
<protein>
    <recommendedName>
        <fullName evidence="2">Aminoglycoside phosphotransferase domain-containing protein</fullName>
    </recommendedName>
</protein>
<dbReference type="InterPro" id="IPR002575">
    <property type="entry name" value="Aminoglycoside_PTrfase"/>
</dbReference>
<organism evidence="3 4">
    <name type="scientific">Zhihengliuella alba</name>
    <dbReference type="NCBI Taxonomy" id="547018"/>
    <lineage>
        <taxon>Bacteria</taxon>
        <taxon>Bacillati</taxon>
        <taxon>Actinomycetota</taxon>
        <taxon>Actinomycetes</taxon>
        <taxon>Micrococcales</taxon>
        <taxon>Micrococcaceae</taxon>
        <taxon>Zhihengliuella</taxon>
    </lineage>
</organism>
<evidence type="ECO:0000313" key="4">
    <source>
        <dbReference type="Proteomes" id="UP001501536"/>
    </source>
</evidence>
<feature type="domain" description="Aminoglycoside phosphotransferase" evidence="2">
    <location>
        <begin position="29"/>
        <end position="253"/>
    </location>
</feature>
<feature type="compositionally biased region" description="Low complexity" evidence="1">
    <location>
        <begin position="406"/>
        <end position="434"/>
    </location>
</feature>
<feature type="compositionally biased region" description="Basic and acidic residues" evidence="1">
    <location>
        <begin position="390"/>
        <end position="405"/>
    </location>
</feature>
<dbReference type="EMBL" id="BAABCJ010000001">
    <property type="protein sequence ID" value="GAA3696829.1"/>
    <property type="molecule type" value="Genomic_DNA"/>
</dbReference>
<dbReference type="SUPFAM" id="SSF56112">
    <property type="entry name" value="Protein kinase-like (PK-like)"/>
    <property type="match status" value="1"/>
</dbReference>
<evidence type="ECO:0000256" key="1">
    <source>
        <dbReference type="SAM" id="MobiDB-lite"/>
    </source>
</evidence>
<gene>
    <name evidence="3" type="ORF">GCM10022377_07170</name>
</gene>
<comment type="caution">
    <text evidence="3">The sequence shown here is derived from an EMBL/GenBank/DDBJ whole genome shotgun (WGS) entry which is preliminary data.</text>
</comment>
<dbReference type="Gene3D" id="3.90.1200.10">
    <property type="match status" value="1"/>
</dbReference>
<dbReference type="RefSeq" id="WP_425582914.1">
    <property type="nucleotide sequence ID" value="NZ_BAABCJ010000001.1"/>
</dbReference>
<dbReference type="Pfam" id="PF01636">
    <property type="entry name" value="APH"/>
    <property type="match status" value="1"/>
</dbReference>
<name>A0ABP7D0K5_9MICC</name>
<feature type="region of interest" description="Disordered" evidence="1">
    <location>
        <begin position="304"/>
        <end position="450"/>
    </location>
</feature>
<accession>A0ABP7D0K5</accession>
<feature type="compositionally biased region" description="Basic and acidic residues" evidence="1">
    <location>
        <begin position="328"/>
        <end position="337"/>
    </location>
</feature>
<dbReference type="Proteomes" id="UP001501536">
    <property type="component" value="Unassembled WGS sequence"/>
</dbReference>
<sequence length="450" mass="47656">MELAAIATAAVPGLSPVGVAALADDADDFDSALVRDSQNNQWRIRAPRHDEASMRLETELAALRSFTPAVRAALPFRIPSIAGTVRQGPLRTFVYNHLDGFALPLDELIAAGGATAANIGRAIAAVHSLPEDVVDRADLPVYSADQFRQRRLNELDQAATTGKIPARLLRRWEHALEDVGLWRFNPTVVHGDLHEDHLLIKGAAVTAVTGWTDLRIGDPADDLAWLAAASEPSFSDAVVEAYVAERGEKSDPHIMRRAALAAEFALAQWLSKALATGEPERVQDAEQMLIDLDQDIAEYGGQPISVVEPPRYTGDDASQAESGTHHSGPSDDERARPAEAPAGSSTDASAPAGPRVVELPSPDREPDVSAGQGTRRTMDAAADSTPTGAERAEHPRPGADQDESKPGAAAPAGSEAEPEPAAGSPAEAAEPEAATSDMPIIQIHAKHRDD</sequence>
<proteinExistence type="predicted"/>
<dbReference type="InterPro" id="IPR011009">
    <property type="entry name" value="Kinase-like_dom_sf"/>
</dbReference>
<evidence type="ECO:0000259" key="2">
    <source>
        <dbReference type="Pfam" id="PF01636"/>
    </source>
</evidence>
<reference evidence="4" key="1">
    <citation type="journal article" date="2019" name="Int. J. Syst. Evol. Microbiol.">
        <title>The Global Catalogue of Microorganisms (GCM) 10K type strain sequencing project: providing services to taxonomists for standard genome sequencing and annotation.</title>
        <authorList>
            <consortium name="The Broad Institute Genomics Platform"/>
            <consortium name="The Broad Institute Genome Sequencing Center for Infectious Disease"/>
            <person name="Wu L."/>
            <person name="Ma J."/>
        </authorList>
    </citation>
    <scope>NUCLEOTIDE SEQUENCE [LARGE SCALE GENOMIC DNA]</scope>
    <source>
        <strain evidence="4">JCM 16961</strain>
    </source>
</reference>